<dbReference type="OrthoDB" id="9790815at2"/>
<keyword evidence="3" id="KW-0732">Signal</keyword>
<dbReference type="RefSeq" id="WP_092363300.1">
    <property type="nucleotide sequence ID" value="NZ_FNBM01000001.1"/>
</dbReference>
<feature type="chain" id="PRO_5017191438" evidence="3">
    <location>
        <begin position="22"/>
        <end position="377"/>
    </location>
</feature>
<evidence type="ECO:0000313" key="5">
    <source>
        <dbReference type="Proteomes" id="UP000243378"/>
    </source>
</evidence>
<dbReference type="PANTHER" id="PTHR30344:SF1">
    <property type="entry name" value="6-PHOSPHOGLUCONOLACTONASE"/>
    <property type="match status" value="1"/>
</dbReference>
<dbReference type="SUPFAM" id="SSF50974">
    <property type="entry name" value="Nitrous oxide reductase, N-terminal domain"/>
    <property type="match status" value="1"/>
</dbReference>
<name>A0A1G7G4A9_9GAMM</name>
<sequence length="377" mass="39687">MFKPLLLATALASSLALPAHAAAPFAYISSPNDGLISQYQLDESSGAISLVEQTKAGDKVNPMALSPDGTTLFAAQRVAPFTVLVYSIDAKTGHLQKRSQAPLADSLAYISTDRSGRFLMGASYGGAVLTVQAIDAEQQVSEKVAVYKTGPFAHSIRSDISDRFVYAGNLGADKVLQFSQDKKTGALTPIGDGYASTTAKTGPRHIVFSPNGKFLYVVGELSGAVTGYAINPDSGALKQVSHADGIPASLGLAQGEARSAANNDLKDDPTPRIWAADIRLSPDGTLLYITERTTSSVSAFKVDPDSGSLSFVGNYPVEEKQPRNIAFFPSGKWLLVTGEKSQTVGSYAIGDKGSLKRVGEAKSGDGALWIEILQPKP</sequence>
<dbReference type="InterPro" id="IPR011045">
    <property type="entry name" value="N2O_reductase_N"/>
</dbReference>
<reference evidence="4 5" key="1">
    <citation type="submission" date="2016-10" db="EMBL/GenBank/DDBJ databases">
        <authorList>
            <person name="de Groot N.N."/>
        </authorList>
    </citation>
    <scope>NUCLEOTIDE SEQUENCE [LARGE SCALE GENOMIC DNA]</scope>
    <source>
        <strain evidence="4 5">LMG 25475</strain>
    </source>
</reference>
<evidence type="ECO:0000256" key="3">
    <source>
        <dbReference type="SAM" id="SignalP"/>
    </source>
</evidence>
<dbReference type="InterPro" id="IPR015943">
    <property type="entry name" value="WD40/YVTN_repeat-like_dom_sf"/>
</dbReference>
<dbReference type="GO" id="GO:0005829">
    <property type="term" value="C:cytosol"/>
    <property type="evidence" value="ECO:0007669"/>
    <property type="project" value="TreeGrafter"/>
</dbReference>
<dbReference type="PANTHER" id="PTHR30344">
    <property type="entry name" value="6-PHOSPHOGLUCONOLACTONASE-RELATED"/>
    <property type="match status" value="1"/>
</dbReference>
<evidence type="ECO:0000256" key="2">
    <source>
        <dbReference type="ARBA" id="ARBA00022526"/>
    </source>
</evidence>
<feature type="signal peptide" evidence="3">
    <location>
        <begin position="1"/>
        <end position="21"/>
    </location>
</feature>
<dbReference type="AlphaFoldDB" id="A0A1G7G4A9"/>
<evidence type="ECO:0000313" key="4">
    <source>
        <dbReference type="EMBL" id="SDE82958.1"/>
    </source>
</evidence>
<dbReference type="STRING" id="640205.SAMN05216381_0011"/>
<dbReference type="EMBL" id="FNBM01000001">
    <property type="protein sequence ID" value="SDE82958.1"/>
    <property type="molecule type" value="Genomic_DNA"/>
</dbReference>
<keyword evidence="2" id="KW-0119">Carbohydrate metabolism</keyword>
<dbReference type="InterPro" id="IPR050282">
    <property type="entry name" value="Cycloisomerase_2"/>
</dbReference>
<gene>
    <name evidence="4" type="ORF">SAMN05216381_0011</name>
</gene>
<dbReference type="GO" id="GO:0017057">
    <property type="term" value="F:6-phosphogluconolactonase activity"/>
    <property type="evidence" value="ECO:0007669"/>
    <property type="project" value="TreeGrafter"/>
</dbReference>
<dbReference type="GO" id="GO:0006006">
    <property type="term" value="P:glucose metabolic process"/>
    <property type="evidence" value="ECO:0007669"/>
    <property type="project" value="UniProtKB-KW"/>
</dbReference>
<organism evidence="4 5">
    <name type="scientific">Phytopseudomonas seleniipraecipitans</name>
    <dbReference type="NCBI Taxonomy" id="640205"/>
    <lineage>
        <taxon>Bacteria</taxon>
        <taxon>Pseudomonadati</taxon>
        <taxon>Pseudomonadota</taxon>
        <taxon>Gammaproteobacteria</taxon>
        <taxon>Pseudomonadales</taxon>
        <taxon>Pseudomonadaceae</taxon>
        <taxon>Phytopseudomonas</taxon>
    </lineage>
</organism>
<dbReference type="Gene3D" id="2.130.10.10">
    <property type="entry name" value="YVTN repeat-like/Quinoprotein amine dehydrogenase"/>
    <property type="match status" value="1"/>
</dbReference>
<proteinExistence type="inferred from homology"/>
<dbReference type="InterPro" id="IPR019405">
    <property type="entry name" value="Lactonase_7-beta_prop"/>
</dbReference>
<evidence type="ECO:0000256" key="1">
    <source>
        <dbReference type="ARBA" id="ARBA00005564"/>
    </source>
</evidence>
<keyword evidence="2" id="KW-0313">Glucose metabolism</keyword>
<protein>
    <submittedName>
        <fullName evidence="4">6-phosphogluconolactonase</fullName>
    </submittedName>
</protein>
<dbReference type="Pfam" id="PF10282">
    <property type="entry name" value="Lactonase"/>
    <property type="match status" value="1"/>
</dbReference>
<dbReference type="Proteomes" id="UP000243378">
    <property type="component" value="Unassembled WGS sequence"/>
</dbReference>
<accession>A0A1G7G4A9</accession>
<comment type="similarity">
    <text evidence="1">Belongs to the cycloisomerase 2 family.</text>
</comment>